<evidence type="ECO:0000313" key="4">
    <source>
        <dbReference type="Proteomes" id="UP000299580"/>
    </source>
</evidence>
<dbReference type="AlphaFoldDB" id="A0A4V1F9V3"/>
<feature type="domain" description="Hydantoinase A/oxoprolinase" evidence="1">
    <location>
        <begin position="197"/>
        <end position="402"/>
    </location>
</feature>
<evidence type="ECO:0000313" key="3">
    <source>
        <dbReference type="EMBL" id="QCR08873.1"/>
    </source>
</evidence>
<keyword evidence="4" id="KW-1185">Reference proteome</keyword>
<proteinExistence type="predicted"/>
<dbReference type="OrthoDB" id="9768323at2"/>
<dbReference type="InterPro" id="IPR002821">
    <property type="entry name" value="Hydantoinase_A"/>
</dbReference>
<reference evidence="3 4" key="1">
    <citation type="submission" date="2018-11" db="EMBL/GenBank/DDBJ databases">
        <title>Genome sequences of Brenneria nigrifluens and Brenneria rubrifaciens.</title>
        <authorList>
            <person name="Poret-Peterson A.T."/>
            <person name="McClean A.E."/>
            <person name="Kluepfel D.A."/>
        </authorList>
    </citation>
    <scope>NUCLEOTIDE SEQUENCE [LARGE SCALE GENOMIC DNA]</scope>
    <source>
        <strain evidence="3 4">6D370</strain>
    </source>
</reference>
<accession>A0A4V1F9V3</accession>
<gene>
    <name evidence="3" type="ORF">EH207_10205</name>
</gene>
<dbReference type="InterPro" id="IPR008040">
    <property type="entry name" value="Hydant_A_N"/>
</dbReference>
<dbReference type="InterPro" id="IPR043129">
    <property type="entry name" value="ATPase_NBD"/>
</dbReference>
<dbReference type="Pfam" id="PF01968">
    <property type="entry name" value="Hydantoinase_A"/>
    <property type="match status" value="1"/>
</dbReference>
<protein>
    <submittedName>
        <fullName evidence="3">Hydantoinase/oxoprolinase family protein</fullName>
    </submittedName>
</protein>
<dbReference type="RefSeq" id="WP_137713906.1">
    <property type="nucleotide sequence ID" value="NZ_CP034035.1"/>
</dbReference>
<dbReference type="InterPro" id="IPR045079">
    <property type="entry name" value="Oxoprolinase-like"/>
</dbReference>
<dbReference type="SUPFAM" id="SSF53067">
    <property type="entry name" value="Actin-like ATPase domain"/>
    <property type="match status" value="1"/>
</dbReference>
<dbReference type="KEGG" id="brb:EH207_10205"/>
<name>A0A4V1F9V3_9GAMM</name>
<dbReference type="Pfam" id="PF05378">
    <property type="entry name" value="Hydant_A_N"/>
    <property type="match status" value="1"/>
</dbReference>
<feature type="domain" description="Hydantoinase/oxoprolinase N-terminal" evidence="2">
    <location>
        <begin position="8"/>
        <end position="175"/>
    </location>
</feature>
<organism evidence="3 4">
    <name type="scientific">Brenneria rubrifaciens</name>
    <dbReference type="NCBI Taxonomy" id="55213"/>
    <lineage>
        <taxon>Bacteria</taxon>
        <taxon>Pseudomonadati</taxon>
        <taxon>Pseudomonadota</taxon>
        <taxon>Gammaproteobacteria</taxon>
        <taxon>Enterobacterales</taxon>
        <taxon>Pectobacteriaceae</taxon>
        <taxon>Brenneria</taxon>
    </lineage>
</organism>
<dbReference type="Proteomes" id="UP000299580">
    <property type="component" value="Chromosome"/>
</dbReference>
<dbReference type="PANTHER" id="PTHR11365">
    <property type="entry name" value="5-OXOPROLINASE RELATED"/>
    <property type="match status" value="1"/>
</dbReference>
<dbReference type="Gene3D" id="3.30.420.40">
    <property type="match status" value="1"/>
</dbReference>
<sequence>MLRKIDYRLGIDVGGTNTDAAILDSNLQCVATAKFPTSDDIYSGIEQVIEHVLMQSGIHPEQIHYAMLGTTQCTNAIVERKGLDRVGLLRLSLPSSDSIPPLFGWSDEWRQTFGSHFYQLHGGYEFDGREIHGVQYEEVMAACDKMRGQVACIAICGVFSPVNNAQEQQVASWVKAALPDVSLSLSHRIGSIGLLERENATILNASLQSTARRFVQGFTQALSYHGIQATPFFGQNDGTLMSEETVKQYPILTLTCGPTNSVRGACHLSGLDNALVIDVGGTTTDIGVLVNGFPRESAIAVDVGDVRTHFRMPDIVSIGIGGGTCVRQSNEGDIELGPDSVGYRLLQESISFGGETLTLSDVILQLDASRWIPELTEALPELDKELCRKAYAKMIEQVENAIDRMKSSGAPVPAILVGGGSILLPDTLCGTSQVVRPQHFDVANAIGVALGQVGTQIDKVIRMPDGERDGIRDALYQQAIALAEESGAVPGSVAIIDYQEIPLAYLPGNAVQVKIKAAGQLAQRIAHQPGGDDGR</sequence>
<dbReference type="GO" id="GO:0016787">
    <property type="term" value="F:hydrolase activity"/>
    <property type="evidence" value="ECO:0007669"/>
    <property type="project" value="InterPro"/>
</dbReference>
<evidence type="ECO:0000259" key="1">
    <source>
        <dbReference type="Pfam" id="PF01968"/>
    </source>
</evidence>
<evidence type="ECO:0000259" key="2">
    <source>
        <dbReference type="Pfam" id="PF05378"/>
    </source>
</evidence>
<dbReference type="EMBL" id="CP034035">
    <property type="protein sequence ID" value="QCR08873.1"/>
    <property type="molecule type" value="Genomic_DNA"/>
</dbReference>
<dbReference type="PANTHER" id="PTHR11365:SF10">
    <property type="entry name" value="HYDANTOINASE_OXOPROLINASE"/>
    <property type="match status" value="1"/>
</dbReference>